<keyword evidence="3" id="KW-1185">Reference proteome</keyword>
<protein>
    <submittedName>
        <fullName evidence="2">Uncharacterized protein</fullName>
    </submittedName>
</protein>
<dbReference type="AlphaFoldDB" id="A0A4R8PYP2"/>
<feature type="region of interest" description="Disordered" evidence="1">
    <location>
        <begin position="499"/>
        <end position="537"/>
    </location>
</feature>
<name>A0A4R8PYP2_9PEZI</name>
<comment type="caution">
    <text evidence="2">The sequence shown here is derived from an EMBL/GenBank/DDBJ whole genome shotgun (WGS) entry which is preliminary data.</text>
</comment>
<accession>A0A4R8PYP2</accession>
<feature type="compositionally biased region" description="Polar residues" evidence="1">
    <location>
        <begin position="1"/>
        <end position="13"/>
    </location>
</feature>
<dbReference type="Proteomes" id="UP000295083">
    <property type="component" value="Unassembled WGS sequence"/>
</dbReference>
<sequence length="537" mass="59749">MVSSPETETTGDASISPKVVPDDSMDLDILEYKPGKHLTLFKYDPPEPHGTSLLPVPDGFDTDTACWSEENEHISRTQDVYGHKPLNFNPETARDDQKVTLKIKKSLAGGLEALTQVLLCNVVKQHDYSHPHPLTGAIGKEPTEVVAKVFDPMFFPWNFDLLEGPWKETVRADVEISCEAGAYRELEEKGLTGPGTIAPKYYGTYAARIKTHNEHADEKARWVSVILLEYIDGKTIQGLCANQEGYLIPRPARACPPYASNIPDISNLDVRLQILAMLLEGCVKQLHVGVDQNSLLPENVMVSKKGSKIRVTLIHYRDSSVDSKLTEPDRLYDEFERPPHPTIDFNEYSLSHFAGWFPAEWLDEPEKLTEWLEKQFPEDNYSTGPFPELESFPCEQYVSTPLPSLSPSPEPAEHPAASALITLDQHSHRRAISDTDLGRRGRWSQGRIATFEDLRSTDLDDVSFQDSSEMLVYAESNGSVEVGRGGPAPLQDDSFIELWSPRSREGADPGPNFDDLLSGDVESSVPLSPSDSDMAEG</sequence>
<evidence type="ECO:0000256" key="1">
    <source>
        <dbReference type="SAM" id="MobiDB-lite"/>
    </source>
</evidence>
<evidence type="ECO:0000313" key="2">
    <source>
        <dbReference type="EMBL" id="TDZ30658.1"/>
    </source>
</evidence>
<proteinExistence type="predicted"/>
<gene>
    <name evidence="2" type="ORF">C8035_v002665</name>
</gene>
<feature type="region of interest" description="Disordered" evidence="1">
    <location>
        <begin position="1"/>
        <end position="20"/>
    </location>
</feature>
<organism evidence="2 3">
    <name type="scientific">Colletotrichum spinosum</name>
    <dbReference type="NCBI Taxonomy" id="1347390"/>
    <lineage>
        <taxon>Eukaryota</taxon>
        <taxon>Fungi</taxon>
        <taxon>Dikarya</taxon>
        <taxon>Ascomycota</taxon>
        <taxon>Pezizomycotina</taxon>
        <taxon>Sordariomycetes</taxon>
        <taxon>Hypocreomycetidae</taxon>
        <taxon>Glomerellales</taxon>
        <taxon>Glomerellaceae</taxon>
        <taxon>Colletotrichum</taxon>
        <taxon>Colletotrichum orbiculare species complex</taxon>
    </lineage>
</organism>
<dbReference type="EMBL" id="QAPG01000123">
    <property type="protein sequence ID" value="TDZ30658.1"/>
    <property type="molecule type" value="Genomic_DNA"/>
</dbReference>
<reference evidence="2 3" key="1">
    <citation type="submission" date="2018-11" db="EMBL/GenBank/DDBJ databases">
        <title>Genome sequence and assembly of Colletotrichum spinosum.</title>
        <authorList>
            <person name="Gan P."/>
            <person name="Shirasu K."/>
        </authorList>
    </citation>
    <scope>NUCLEOTIDE SEQUENCE [LARGE SCALE GENOMIC DNA]</scope>
    <source>
        <strain evidence="2 3">CBS 515.97</strain>
    </source>
</reference>
<evidence type="ECO:0000313" key="3">
    <source>
        <dbReference type="Proteomes" id="UP000295083"/>
    </source>
</evidence>